<dbReference type="AlphaFoldDB" id="A0A496PH86"/>
<sequence length="163" mass="17223">MNPDNEAMSGARELDGVLGTALAVAQEQLTDHGGLMPFAVVLENQAATQRRIEAGDDAPEDGEPSLRLVVVAPEGDEEDEVDGEETVAALIEAVRAQRDDLTAVAIVSDVVLTEVDTDAVHVEAEHLTGDVAAVLMPYQLGEHGPSWGDLEGDGGAERRVWTD</sequence>
<dbReference type="RefSeq" id="WP_121485517.1">
    <property type="nucleotide sequence ID" value="NZ_QQXL01000006.1"/>
</dbReference>
<evidence type="ECO:0000313" key="1">
    <source>
        <dbReference type="EMBL" id="RKW69846.1"/>
    </source>
</evidence>
<name>A0A496PH86_9MICC</name>
<gene>
    <name evidence="1" type="ORF">DWQ67_10210</name>
</gene>
<dbReference type="EMBL" id="QQXL01000006">
    <property type="protein sequence ID" value="RKW69846.1"/>
    <property type="molecule type" value="Genomic_DNA"/>
</dbReference>
<comment type="caution">
    <text evidence="1">The sequence shown here is derived from an EMBL/GenBank/DDBJ whole genome shotgun (WGS) entry which is preliminary data.</text>
</comment>
<protein>
    <submittedName>
        <fullName evidence="1">Uncharacterized protein</fullName>
    </submittedName>
</protein>
<reference evidence="1 2" key="1">
    <citation type="submission" date="2018-07" db="EMBL/GenBank/DDBJ databases">
        <title>Arthrobacter sp. nov., isolated from raw cow's milk with high bacterial count.</title>
        <authorList>
            <person name="Hahne J."/>
            <person name="Isele D."/>
            <person name="Lipski A."/>
        </authorList>
    </citation>
    <scope>NUCLEOTIDE SEQUENCE [LARGE SCALE GENOMIC DNA]</scope>
    <source>
        <strain evidence="1 2">JZ R-183</strain>
    </source>
</reference>
<keyword evidence="2" id="KW-1185">Reference proteome</keyword>
<accession>A0A496PH86</accession>
<organism evidence="1 2">
    <name type="scientific">Galactobacter caseinivorans</name>
    <dbReference type="NCBI Taxonomy" id="2676123"/>
    <lineage>
        <taxon>Bacteria</taxon>
        <taxon>Bacillati</taxon>
        <taxon>Actinomycetota</taxon>
        <taxon>Actinomycetes</taxon>
        <taxon>Micrococcales</taxon>
        <taxon>Micrococcaceae</taxon>
        <taxon>Galactobacter</taxon>
    </lineage>
</organism>
<dbReference type="Proteomes" id="UP000273119">
    <property type="component" value="Unassembled WGS sequence"/>
</dbReference>
<evidence type="ECO:0000313" key="2">
    <source>
        <dbReference type="Proteomes" id="UP000273119"/>
    </source>
</evidence>
<proteinExistence type="predicted"/>